<feature type="region of interest" description="Disordered" evidence="1">
    <location>
        <begin position="1"/>
        <end position="55"/>
    </location>
</feature>
<evidence type="ECO:0000313" key="3">
    <source>
        <dbReference type="Proteomes" id="UP000235965"/>
    </source>
</evidence>
<dbReference type="Proteomes" id="UP000235965">
    <property type="component" value="Unassembled WGS sequence"/>
</dbReference>
<keyword evidence="3" id="KW-1185">Reference proteome</keyword>
<dbReference type="InParanoid" id="A0A2J7Q3G0"/>
<proteinExistence type="predicted"/>
<sequence length="55" mass="6751">MLKVSKVDKLKDKYVSKETKTTDRKKILRKEQRANENGKKMEENKWENKREKNRN</sequence>
<accession>A0A2J7Q3G0</accession>
<dbReference type="EMBL" id="NEVH01019067">
    <property type="protein sequence ID" value="PNF23128.1"/>
    <property type="molecule type" value="Genomic_DNA"/>
</dbReference>
<protein>
    <submittedName>
        <fullName evidence="2">Uncharacterized protein</fullName>
    </submittedName>
</protein>
<reference evidence="2 3" key="1">
    <citation type="submission" date="2017-12" db="EMBL/GenBank/DDBJ databases">
        <title>Hemimetabolous genomes reveal molecular basis of termite eusociality.</title>
        <authorList>
            <person name="Harrison M.C."/>
            <person name="Jongepier E."/>
            <person name="Robertson H.M."/>
            <person name="Arning N."/>
            <person name="Bitard-Feildel T."/>
            <person name="Chao H."/>
            <person name="Childers C.P."/>
            <person name="Dinh H."/>
            <person name="Doddapaneni H."/>
            <person name="Dugan S."/>
            <person name="Gowin J."/>
            <person name="Greiner C."/>
            <person name="Han Y."/>
            <person name="Hu H."/>
            <person name="Hughes D.S.T."/>
            <person name="Huylmans A.-K."/>
            <person name="Kemena C."/>
            <person name="Kremer L.P.M."/>
            <person name="Lee S.L."/>
            <person name="Lopez-Ezquerra A."/>
            <person name="Mallet L."/>
            <person name="Monroy-Kuhn J.M."/>
            <person name="Moser A."/>
            <person name="Murali S.C."/>
            <person name="Muzny D.M."/>
            <person name="Otani S."/>
            <person name="Piulachs M.-D."/>
            <person name="Poelchau M."/>
            <person name="Qu J."/>
            <person name="Schaub F."/>
            <person name="Wada-Katsumata A."/>
            <person name="Worley K.C."/>
            <person name="Xie Q."/>
            <person name="Ylla G."/>
            <person name="Poulsen M."/>
            <person name="Gibbs R.A."/>
            <person name="Schal C."/>
            <person name="Richards S."/>
            <person name="Belles X."/>
            <person name="Korb J."/>
            <person name="Bornberg-Bauer E."/>
        </authorList>
    </citation>
    <scope>NUCLEOTIDE SEQUENCE [LARGE SCALE GENOMIC DNA]</scope>
    <source>
        <tissue evidence="2">Whole body</tissue>
    </source>
</reference>
<evidence type="ECO:0000313" key="2">
    <source>
        <dbReference type="EMBL" id="PNF23128.1"/>
    </source>
</evidence>
<organism evidence="2 3">
    <name type="scientific">Cryptotermes secundus</name>
    <dbReference type="NCBI Taxonomy" id="105785"/>
    <lineage>
        <taxon>Eukaryota</taxon>
        <taxon>Metazoa</taxon>
        <taxon>Ecdysozoa</taxon>
        <taxon>Arthropoda</taxon>
        <taxon>Hexapoda</taxon>
        <taxon>Insecta</taxon>
        <taxon>Pterygota</taxon>
        <taxon>Neoptera</taxon>
        <taxon>Polyneoptera</taxon>
        <taxon>Dictyoptera</taxon>
        <taxon>Blattodea</taxon>
        <taxon>Blattoidea</taxon>
        <taxon>Termitoidae</taxon>
        <taxon>Kalotermitidae</taxon>
        <taxon>Cryptotermitinae</taxon>
        <taxon>Cryptotermes</taxon>
    </lineage>
</organism>
<evidence type="ECO:0000256" key="1">
    <source>
        <dbReference type="SAM" id="MobiDB-lite"/>
    </source>
</evidence>
<comment type="caution">
    <text evidence="2">The sequence shown here is derived from an EMBL/GenBank/DDBJ whole genome shotgun (WGS) entry which is preliminary data.</text>
</comment>
<name>A0A2J7Q3G0_9NEOP</name>
<gene>
    <name evidence="2" type="ORF">B7P43_G06686</name>
</gene>
<dbReference type="AlphaFoldDB" id="A0A2J7Q3G0"/>